<dbReference type="PROSITE" id="PS51318">
    <property type="entry name" value="TAT"/>
    <property type="match status" value="1"/>
</dbReference>
<dbReference type="InterPro" id="IPR007332">
    <property type="entry name" value="DUF411"/>
</dbReference>
<organism evidence="2 3">
    <name type="scientific">Microvirga guangxiensis</name>
    <dbReference type="NCBI Taxonomy" id="549386"/>
    <lineage>
        <taxon>Bacteria</taxon>
        <taxon>Pseudomonadati</taxon>
        <taxon>Pseudomonadota</taxon>
        <taxon>Alphaproteobacteria</taxon>
        <taxon>Hyphomicrobiales</taxon>
        <taxon>Methylobacteriaceae</taxon>
        <taxon>Microvirga</taxon>
    </lineage>
</organism>
<keyword evidence="1" id="KW-0732">Signal</keyword>
<proteinExistence type="predicted"/>
<evidence type="ECO:0000256" key="1">
    <source>
        <dbReference type="SAM" id="SignalP"/>
    </source>
</evidence>
<reference evidence="2 3" key="1">
    <citation type="submission" date="2016-10" db="EMBL/GenBank/DDBJ databases">
        <authorList>
            <person name="de Groot N.N."/>
        </authorList>
    </citation>
    <scope>NUCLEOTIDE SEQUENCE [LARGE SCALE GENOMIC DNA]</scope>
    <source>
        <strain evidence="2 3">CGMCC 1.7666</strain>
    </source>
</reference>
<dbReference type="AlphaFoldDB" id="A0A1G5KB66"/>
<dbReference type="RefSeq" id="WP_091136676.1">
    <property type="nucleotide sequence ID" value="NZ_FMVJ01000009.1"/>
</dbReference>
<evidence type="ECO:0000313" key="2">
    <source>
        <dbReference type="EMBL" id="SCY97865.1"/>
    </source>
</evidence>
<sequence length="158" mass="16561">MKTHRTISRRALLAGLAIAPAAFSAAAEGLPRMTVTKDPNCGCCTGWVGHLRKAGFTADVVETSEINRLKVRLGVPQDLASCHTAEIGGYVIEGHVPAGAIKRLLAEKPQAKGLAVPGMPVGSPGMEVPGADPDTYEVVLFGPSGQSTFARYHGTWQV</sequence>
<dbReference type="OrthoDB" id="14727at2"/>
<gene>
    <name evidence="2" type="ORF">SAMN02927923_03183</name>
</gene>
<feature type="signal peptide" evidence="1">
    <location>
        <begin position="1"/>
        <end position="26"/>
    </location>
</feature>
<dbReference type="InterPro" id="IPR006311">
    <property type="entry name" value="TAT_signal"/>
</dbReference>
<evidence type="ECO:0000313" key="3">
    <source>
        <dbReference type="Proteomes" id="UP000199569"/>
    </source>
</evidence>
<keyword evidence="3" id="KW-1185">Reference proteome</keyword>
<dbReference type="Proteomes" id="UP000199569">
    <property type="component" value="Unassembled WGS sequence"/>
</dbReference>
<feature type="chain" id="PRO_5011740779" evidence="1">
    <location>
        <begin position="27"/>
        <end position="158"/>
    </location>
</feature>
<dbReference type="EMBL" id="FMVJ01000009">
    <property type="protein sequence ID" value="SCY97865.1"/>
    <property type="molecule type" value="Genomic_DNA"/>
</dbReference>
<dbReference type="Pfam" id="PF04214">
    <property type="entry name" value="DUF411"/>
    <property type="match status" value="1"/>
</dbReference>
<dbReference type="STRING" id="549386.SAMN02927923_03183"/>
<accession>A0A1G5KB66</accession>
<protein>
    <submittedName>
        <fullName evidence="2">Uncharacterized conserved protein</fullName>
    </submittedName>
</protein>
<name>A0A1G5KB66_9HYPH</name>